<dbReference type="InterPro" id="IPR015590">
    <property type="entry name" value="Aldehyde_DH_dom"/>
</dbReference>
<dbReference type="PANTHER" id="PTHR11699">
    <property type="entry name" value="ALDEHYDE DEHYDROGENASE-RELATED"/>
    <property type="match status" value="1"/>
</dbReference>
<dbReference type="RefSeq" id="WP_101892592.1">
    <property type="nucleotide sequence ID" value="NZ_CP022684.1"/>
</dbReference>
<dbReference type="CDD" id="cd07099">
    <property type="entry name" value="ALDH_DDALDH"/>
    <property type="match status" value="1"/>
</dbReference>
<dbReference type="AlphaFoldDB" id="A0A2K9LG43"/>
<dbReference type="InterPro" id="IPR012394">
    <property type="entry name" value="Aldehyde_DH_NAD(P)"/>
</dbReference>
<dbReference type="EMBL" id="CP022684">
    <property type="protein sequence ID" value="AUM11252.1"/>
    <property type="molecule type" value="Genomic_DNA"/>
</dbReference>
<proteinExistence type="inferred from homology"/>
<keyword evidence="2 3" id="KW-0560">Oxidoreductase</keyword>
<dbReference type="InterPro" id="IPR016162">
    <property type="entry name" value="Ald_DH_N"/>
</dbReference>
<dbReference type="GO" id="GO:0016620">
    <property type="term" value="F:oxidoreductase activity, acting on the aldehyde or oxo group of donors, NAD or NADP as acceptor"/>
    <property type="evidence" value="ECO:0007669"/>
    <property type="project" value="InterPro"/>
</dbReference>
<evidence type="ECO:0000256" key="3">
    <source>
        <dbReference type="PIRNR" id="PIRNR036492"/>
    </source>
</evidence>
<dbReference type="FunFam" id="3.40.309.10:FF:000009">
    <property type="entry name" value="Aldehyde dehydrogenase A"/>
    <property type="match status" value="1"/>
</dbReference>
<evidence type="ECO:0000256" key="1">
    <source>
        <dbReference type="ARBA" id="ARBA00009986"/>
    </source>
</evidence>
<name>A0A2K9LG43_9GAMM</name>
<evidence type="ECO:0000313" key="7">
    <source>
        <dbReference type="Proteomes" id="UP000235116"/>
    </source>
</evidence>
<feature type="active site" evidence="4">
    <location>
        <position position="266"/>
    </location>
</feature>
<feature type="domain" description="Aldehyde dehydrogenase" evidence="5">
    <location>
        <begin position="10"/>
        <end position="457"/>
    </location>
</feature>
<feature type="active site" evidence="4">
    <location>
        <position position="232"/>
    </location>
</feature>
<dbReference type="Gene3D" id="3.40.309.10">
    <property type="entry name" value="Aldehyde Dehydrogenase, Chain A, domain 2"/>
    <property type="match status" value="1"/>
</dbReference>
<evidence type="ECO:0000259" key="5">
    <source>
        <dbReference type="Pfam" id="PF00171"/>
    </source>
</evidence>
<dbReference type="Gene3D" id="3.40.605.10">
    <property type="entry name" value="Aldehyde Dehydrogenase, Chain A, domain 1"/>
    <property type="match status" value="1"/>
</dbReference>
<evidence type="ECO:0000313" key="6">
    <source>
        <dbReference type="EMBL" id="AUM11252.1"/>
    </source>
</evidence>
<dbReference type="InterPro" id="IPR016163">
    <property type="entry name" value="Ald_DH_C"/>
</dbReference>
<protein>
    <recommendedName>
        <fullName evidence="3">Aldehyde dehydrogenase</fullName>
    </recommendedName>
</protein>
<gene>
    <name evidence="6" type="ORF">Kalk_01890</name>
</gene>
<reference evidence="7" key="1">
    <citation type="submission" date="2017-08" db="EMBL/GenBank/DDBJ databases">
        <title>Direct submision.</title>
        <authorList>
            <person name="Kim S.-J."/>
            <person name="Rhee S.-K."/>
        </authorList>
    </citation>
    <scope>NUCLEOTIDE SEQUENCE [LARGE SCALE GENOMIC DNA]</scope>
    <source>
        <strain evidence="7">GI5</strain>
    </source>
</reference>
<dbReference type="GO" id="GO:0006081">
    <property type="term" value="P:aldehyde metabolic process"/>
    <property type="evidence" value="ECO:0007669"/>
    <property type="project" value="InterPro"/>
</dbReference>
<evidence type="ECO:0000256" key="2">
    <source>
        <dbReference type="ARBA" id="ARBA00023002"/>
    </source>
</evidence>
<dbReference type="OrthoDB" id="9812625at2"/>
<dbReference type="KEGG" id="kak:Kalk_01890"/>
<organism evidence="6 7">
    <name type="scientific">Ketobacter alkanivorans</name>
    <dbReference type="NCBI Taxonomy" id="1917421"/>
    <lineage>
        <taxon>Bacteria</taxon>
        <taxon>Pseudomonadati</taxon>
        <taxon>Pseudomonadota</taxon>
        <taxon>Gammaproteobacteria</taxon>
        <taxon>Pseudomonadales</taxon>
        <taxon>Ketobacteraceae</taxon>
        <taxon>Ketobacter</taxon>
    </lineage>
</organism>
<comment type="similarity">
    <text evidence="1 3">Belongs to the aldehyde dehydrogenase family.</text>
</comment>
<sequence>MNQTNTTQQQPDQTFALVDDISESQAADIFVQARLAKQRLDKLTLDVRLDSVRKLIDYIVQNRDEIIDVLCRETRKSRTDALVSEVLGVLDNFEWLLHNAKSVLKDKKVSTPITLLGKKSRIIHAPLGTVLVIAPWNYPLHIGLTSILAAYVCGNAVVFKPSELTPMQGLFEKLFSIDPILQQSIQVVYGTGVTAQRLIDQKPAKVFFTGSARTGRKILSQCANALIAVDLELGGKDQAIVFEDVNLRRAVKGVIWGALTNAGQSCSSVERVYVQQRIYDEFVEMAQQEIDRLVINSGDAGNADIGGMTADFQLDIVHAQVQDARAKGAHILTGGSPLDENELFYLPTLITNVDSSMSVTKEETFGPLIPIMPFSTEEEVIRLSNDTEFGLSASVWSADLKRANRVARMLECGAVSINNVMLTEGNPGLPFGGTKNSGYGRQKGVEGLLGYTCSKSILIDTNSSKIEPNWYPYTRSKYVLFDRLIAAQFTKSPWKLVKAALIGMKLEGLASKDR</sequence>
<keyword evidence="7" id="KW-1185">Reference proteome</keyword>
<evidence type="ECO:0000256" key="4">
    <source>
        <dbReference type="PIRSR" id="PIRSR036492-1"/>
    </source>
</evidence>
<accession>A0A2K9LG43</accession>
<dbReference type="InterPro" id="IPR016161">
    <property type="entry name" value="Ald_DH/histidinol_DH"/>
</dbReference>
<dbReference type="SUPFAM" id="SSF53720">
    <property type="entry name" value="ALDH-like"/>
    <property type="match status" value="1"/>
</dbReference>
<dbReference type="PIRSF" id="PIRSF036492">
    <property type="entry name" value="ALDH"/>
    <property type="match status" value="1"/>
</dbReference>
<dbReference type="Proteomes" id="UP000235116">
    <property type="component" value="Chromosome"/>
</dbReference>
<dbReference type="Pfam" id="PF00171">
    <property type="entry name" value="Aldedh"/>
    <property type="match status" value="1"/>
</dbReference>